<reference evidence="1 2" key="1">
    <citation type="submission" date="2020-08" db="EMBL/GenBank/DDBJ databases">
        <title>A Genomic Blueprint of the Chicken Gut Microbiome.</title>
        <authorList>
            <person name="Gilroy R."/>
            <person name="Ravi A."/>
            <person name="Getino M."/>
            <person name="Pursley I."/>
            <person name="Horton D.L."/>
            <person name="Alikhan N.-F."/>
            <person name="Baker D."/>
            <person name="Gharbi K."/>
            <person name="Hall N."/>
            <person name="Watson M."/>
            <person name="Adriaenssens E.M."/>
            <person name="Foster-Nyarko E."/>
            <person name="Jarju S."/>
            <person name="Secka A."/>
            <person name="Antonio M."/>
            <person name="Oren A."/>
            <person name="Chaudhuri R."/>
            <person name="La Ragione R.M."/>
            <person name="Hildebrand F."/>
            <person name="Pallen M.J."/>
        </authorList>
    </citation>
    <scope>NUCLEOTIDE SEQUENCE [LARGE SCALE GENOMIC DNA]</scope>
    <source>
        <strain evidence="1 2">Sa2CVA6</strain>
    </source>
</reference>
<name>A0ABR8SA84_9BURK</name>
<keyword evidence="2" id="KW-1185">Reference proteome</keyword>
<gene>
    <name evidence="1" type="ORF">H9646_07850</name>
</gene>
<dbReference type="Gene3D" id="2.60.120.10">
    <property type="entry name" value="Jelly Rolls"/>
    <property type="match status" value="1"/>
</dbReference>
<protein>
    <submittedName>
        <fullName evidence="1">Cupin domain-containing protein</fullName>
    </submittedName>
</protein>
<comment type="caution">
    <text evidence="1">The sequence shown here is derived from an EMBL/GenBank/DDBJ whole genome shotgun (WGS) entry which is preliminary data.</text>
</comment>
<dbReference type="Proteomes" id="UP000634919">
    <property type="component" value="Unassembled WGS sequence"/>
</dbReference>
<evidence type="ECO:0000313" key="2">
    <source>
        <dbReference type="Proteomes" id="UP000634919"/>
    </source>
</evidence>
<dbReference type="InterPro" id="IPR011051">
    <property type="entry name" value="RmlC_Cupin_sf"/>
</dbReference>
<dbReference type="RefSeq" id="WP_191722814.1">
    <property type="nucleotide sequence ID" value="NZ_JACSQK010000004.1"/>
</dbReference>
<accession>A0ABR8SA84</accession>
<dbReference type="EMBL" id="JACSQK010000004">
    <property type="protein sequence ID" value="MBD7960396.1"/>
    <property type="molecule type" value="Genomic_DNA"/>
</dbReference>
<dbReference type="SUPFAM" id="SSF51182">
    <property type="entry name" value="RmlC-like cupins"/>
    <property type="match status" value="1"/>
</dbReference>
<dbReference type="InterPro" id="IPR014710">
    <property type="entry name" value="RmlC-like_jellyroll"/>
</dbReference>
<dbReference type="CDD" id="cd02230">
    <property type="entry name" value="cupin_HP0902-like"/>
    <property type="match status" value="1"/>
</dbReference>
<proteinExistence type="predicted"/>
<organism evidence="1 2">
    <name type="scientific">Comamonas avium</name>
    <dbReference type="NCBI Taxonomy" id="2762231"/>
    <lineage>
        <taxon>Bacteria</taxon>
        <taxon>Pseudomonadati</taxon>
        <taxon>Pseudomonadota</taxon>
        <taxon>Betaproteobacteria</taxon>
        <taxon>Burkholderiales</taxon>
        <taxon>Comamonadaceae</taxon>
        <taxon>Comamonas</taxon>
    </lineage>
</organism>
<evidence type="ECO:0000313" key="1">
    <source>
        <dbReference type="EMBL" id="MBD7960396.1"/>
    </source>
</evidence>
<sequence length="112" mass="11823">MAIHHLLSGEVVNLQVLGRDALDTQSIALFKTAQLEVMRLVLPAGRSMPTHAVAGEITVQCLQGSVAFEMPAATQILSAGQLLYLCGGEPHSLMALEDACVLLTVVLARTAD</sequence>